<reference evidence="1 2" key="2">
    <citation type="journal article" date="2022" name="Mol. Ecol. Resour.">
        <title>The genomes of chicory, endive, great burdock and yacon provide insights into Asteraceae paleo-polyploidization history and plant inulin production.</title>
        <authorList>
            <person name="Fan W."/>
            <person name="Wang S."/>
            <person name="Wang H."/>
            <person name="Wang A."/>
            <person name="Jiang F."/>
            <person name="Liu H."/>
            <person name="Zhao H."/>
            <person name="Xu D."/>
            <person name="Zhang Y."/>
        </authorList>
    </citation>
    <scope>NUCLEOTIDE SEQUENCE [LARGE SCALE GENOMIC DNA]</scope>
    <source>
        <strain evidence="2">cv. Yunnan</strain>
        <tissue evidence="1">Leaves</tissue>
    </source>
</reference>
<proteinExistence type="predicted"/>
<sequence length="70" mass="8465">MTLLPLSLHHPPFYFFPQKPFILLLPSFIVIFSPRPIISLSIRIYTYTYLYICWLITVRLKFNQKQSFEL</sequence>
<gene>
    <name evidence="1" type="ORF">L1987_86765</name>
</gene>
<name>A0ACB8Y0R7_9ASTR</name>
<dbReference type="EMBL" id="CM042046">
    <property type="protein sequence ID" value="KAI3677144.1"/>
    <property type="molecule type" value="Genomic_DNA"/>
</dbReference>
<organism evidence="1 2">
    <name type="scientific">Smallanthus sonchifolius</name>
    <dbReference type="NCBI Taxonomy" id="185202"/>
    <lineage>
        <taxon>Eukaryota</taxon>
        <taxon>Viridiplantae</taxon>
        <taxon>Streptophyta</taxon>
        <taxon>Embryophyta</taxon>
        <taxon>Tracheophyta</taxon>
        <taxon>Spermatophyta</taxon>
        <taxon>Magnoliopsida</taxon>
        <taxon>eudicotyledons</taxon>
        <taxon>Gunneridae</taxon>
        <taxon>Pentapetalae</taxon>
        <taxon>asterids</taxon>
        <taxon>campanulids</taxon>
        <taxon>Asterales</taxon>
        <taxon>Asteraceae</taxon>
        <taxon>Asteroideae</taxon>
        <taxon>Heliantheae alliance</taxon>
        <taxon>Millerieae</taxon>
        <taxon>Smallanthus</taxon>
    </lineage>
</organism>
<reference evidence="2" key="1">
    <citation type="journal article" date="2022" name="Mol. Ecol. Resour.">
        <title>The genomes of chicory, endive, great burdock and yacon provide insights into Asteraceae palaeo-polyploidization history and plant inulin production.</title>
        <authorList>
            <person name="Fan W."/>
            <person name="Wang S."/>
            <person name="Wang H."/>
            <person name="Wang A."/>
            <person name="Jiang F."/>
            <person name="Liu H."/>
            <person name="Zhao H."/>
            <person name="Xu D."/>
            <person name="Zhang Y."/>
        </authorList>
    </citation>
    <scope>NUCLEOTIDE SEQUENCE [LARGE SCALE GENOMIC DNA]</scope>
    <source>
        <strain evidence="2">cv. Yunnan</strain>
    </source>
</reference>
<evidence type="ECO:0000313" key="1">
    <source>
        <dbReference type="EMBL" id="KAI3677144.1"/>
    </source>
</evidence>
<protein>
    <submittedName>
        <fullName evidence="1">Uncharacterized protein</fullName>
    </submittedName>
</protein>
<evidence type="ECO:0000313" key="2">
    <source>
        <dbReference type="Proteomes" id="UP001056120"/>
    </source>
</evidence>
<dbReference type="Proteomes" id="UP001056120">
    <property type="component" value="Linkage Group LG29"/>
</dbReference>
<accession>A0ACB8Y0R7</accession>
<comment type="caution">
    <text evidence="1">The sequence shown here is derived from an EMBL/GenBank/DDBJ whole genome shotgun (WGS) entry which is preliminary data.</text>
</comment>
<keyword evidence="2" id="KW-1185">Reference proteome</keyword>